<sequence>MNLAELDFREKMVPEQVDIVLKETQPFLGLMMECRCALMEVETKLNVLNEEFALKYNRNPFEAIKSRIKKPISIVEKLKRKGFPISVKSMEENLFDIAGIRVICSFVDDIYAIAALLVQQDDITLIEAKDYIKKPKQNGYRSLHLLLEVPVFLAEEKKSMKVEVQFRTIAMDFWASLEHKLKYKKDISDAEEIFVELQECADIISNMDLRMQEIRNRIEAQEEK</sequence>
<comment type="caution">
    <text evidence="3">The sequence shown here is derived from an EMBL/GenBank/DDBJ whole genome shotgun (WGS) entry which is preliminary data.</text>
</comment>
<dbReference type="STRING" id="36847.CLNEO_29830"/>
<dbReference type="UniPathway" id="UPA00908">
    <property type="reaction ID" value="UER00884"/>
</dbReference>
<organism evidence="3 4">
    <name type="scientific">Anaerotignum neopropionicum</name>
    <dbReference type="NCBI Taxonomy" id="36847"/>
    <lineage>
        <taxon>Bacteria</taxon>
        <taxon>Bacillati</taxon>
        <taxon>Bacillota</taxon>
        <taxon>Clostridia</taxon>
        <taxon>Lachnospirales</taxon>
        <taxon>Anaerotignaceae</taxon>
        <taxon>Anaerotignum</taxon>
    </lineage>
</organism>
<evidence type="ECO:0000256" key="1">
    <source>
        <dbReference type="ARBA" id="ARBA00004976"/>
    </source>
</evidence>
<dbReference type="PANTHER" id="PTHR47837">
    <property type="entry name" value="GTP PYROPHOSPHOKINASE YJBM"/>
    <property type="match status" value="1"/>
</dbReference>
<dbReference type="GO" id="GO:0016301">
    <property type="term" value="F:kinase activity"/>
    <property type="evidence" value="ECO:0007669"/>
    <property type="project" value="UniProtKB-KW"/>
</dbReference>
<dbReference type="PANTHER" id="PTHR47837:SF2">
    <property type="entry name" value="GTP PYROPHOSPHOKINASE YWAC"/>
    <property type="match status" value="1"/>
</dbReference>
<dbReference type="CDD" id="cd05399">
    <property type="entry name" value="NT_Rel-Spo_like"/>
    <property type="match status" value="1"/>
</dbReference>
<keyword evidence="3" id="KW-0808">Transferase</keyword>
<dbReference type="InterPro" id="IPR052366">
    <property type="entry name" value="GTP_Pyrophosphokinase"/>
</dbReference>
<evidence type="ECO:0000313" key="4">
    <source>
        <dbReference type="Proteomes" id="UP000070539"/>
    </source>
</evidence>
<comment type="pathway">
    <text evidence="1">Purine metabolism; ppGpp biosynthesis; ppGpp from GTP: step 1/2.</text>
</comment>
<dbReference type="Gene3D" id="1.10.287.860">
    <property type="entry name" value="Nucleotidyltransferase"/>
    <property type="match status" value="1"/>
</dbReference>
<gene>
    <name evidence="3" type="primary">ywaC</name>
    <name evidence="3" type="ORF">CLNEO_29830</name>
</gene>
<accession>A0A136WAV3</accession>
<dbReference type="RefSeq" id="WP_066091124.1">
    <property type="nucleotide sequence ID" value="NZ_LRVM01000021.1"/>
</dbReference>
<dbReference type="AlphaFoldDB" id="A0A136WAV3"/>
<feature type="domain" description="RelA/SpoT" evidence="2">
    <location>
        <begin position="66"/>
        <end position="189"/>
    </location>
</feature>
<keyword evidence="4" id="KW-1185">Reference proteome</keyword>
<dbReference type="OrthoDB" id="9789634at2"/>
<dbReference type="InterPro" id="IPR043519">
    <property type="entry name" value="NT_sf"/>
</dbReference>
<dbReference type="EC" id="2.7.6.5" evidence="3"/>
<dbReference type="SMART" id="SM00954">
    <property type="entry name" value="RelA_SpoT"/>
    <property type="match status" value="1"/>
</dbReference>
<dbReference type="Pfam" id="PF04607">
    <property type="entry name" value="RelA_SpoT"/>
    <property type="match status" value="1"/>
</dbReference>
<keyword evidence="3" id="KW-0418">Kinase</keyword>
<protein>
    <submittedName>
        <fullName evidence="3">GTP pyrophosphokinase YwaC</fullName>
        <ecNumber evidence="3">2.7.6.5</ecNumber>
    </submittedName>
</protein>
<dbReference type="EMBL" id="LRVM01000021">
    <property type="protein sequence ID" value="KXL51651.1"/>
    <property type="molecule type" value="Genomic_DNA"/>
</dbReference>
<dbReference type="Gene3D" id="3.30.460.10">
    <property type="entry name" value="Beta Polymerase, domain 2"/>
    <property type="match status" value="1"/>
</dbReference>
<dbReference type="GO" id="GO:0015970">
    <property type="term" value="P:guanosine tetraphosphate biosynthetic process"/>
    <property type="evidence" value="ECO:0007669"/>
    <property type="project" value="UniProtKB-UniPathway"/>
</dbReference>
<dbReference type="Proteomes" id="UP000070539">
    <property type="component" value="Unassembled WGS sequence"/>
</dbReference>
<dbReference type="GO" id="GO:0008728">
    <property type="term" value="F:GTP diphosphokinase activity"/>
    <property type="evidence" value="ECO:0007669"/>
    <property type="project" value="UniProtKB-EC"/>
</dbReference>
<name>A0A136WAV3_9FIRM</name>
<dbReference type="PATRIC" id="fig|36847.3.peg.3487"/>
<dbReference type="SUPFAM" id="SSF81301">
    <property type="entry name" value="Nucleotidyltransferase"/>
    <property type="match status" value="1"/>
</dbReference>
<reference evidence="3 4" key="1">
    <citation type="submission" date="2016-01" db="EMBL/GenBank/DDBJ databases">
        <title>Genome sequence of Clostridium neopropionicum X4, DSM-3847.</title>
        <authorList>
            <person name="Poehlein A."/>
            <person name="Beck M.H."/>
            <person name="Bengelsdorf F.R."/>
            <person name="Daniel R."/>
            <person name="Duerre P."/>
        </authorList>
    </citation>
    <scope>NUCLEOTIDE SEQUENCE [LARGE SCALE GENOMIC DNA]</scope>
    <source>
        <strain evidence="3 4">DSM-3847</strain>
    </source>
</reference>
<evidence type="ECO:0000313" key="3">
    <source>
        <dbReference type="EMBL" id="KXL51651.1"/>
    </source>
</evidence>
<dbReference type="InterPro" id="IPR007685">
    <property type="entry name" value="RelA_SpoT"/>
</dbReference>
<evidence type="ECO:0000259" key="2">
    <source>
        <dbReference type="SMART" id="SM00954"/>
    </source>
</evidence>
<proteinExistence type="predicted"/>